<name>A0A978W0E2_ZIZJJ</name>
<dbReference type="Pfam" id="PF00931">
    <property type="entry name" value="NB-ARC"/>
    <property type="match status" value="1"/>
</dbReference>
<dbReference type="Proteomes" id="UP000813462">
    <property type="component" value="Unassembled WGS sequence"/>
</dbReference>
<dbReference type="InterPro" id="IPR002182">
    <property type="entry name" value="NB-ARC"/>
</dbReference>
<dbReference type="GO" id="GO:0043531">
    <property type="term" value="F:ADP binding"/>
    <property type="evidence" value="ECO:0007669"/>
    <property type="project" value="InterPro"/>
</dbReference>
<dbReference type="Gene3D" id="1.10.8.430">
    <property type="entry name" value="Helical domain of apoptotic protease-activating factors"/>
    <property type="match status" value="1"/>
</dbReference>
<dbReference type="InterPro" id="IPR042197">
    <property type="entry name" value="Apaf_helical"/>
</dbReference>
<protein>
    <recommendedName>
        <fullName evidence="2">NB-ARC domain-containing protein</fullName>
    </recommendedName>
</protein>
<dbReference type="PANTHER" id="PTHR23155">
    <property type="entry name" value="DISEASE RESISTANCE PROTEIN RP"/>
    <property type="match status" value="1"/>
</dbReference>
<dbReference type="SUPFAM" id="SSF52540">
    <property type="entry name" value="P-loop containing nucleoside triphosphate hydrolases"/>
    <property type="match status" value="1"/>
</dbReference>
<dbReference type="InterPro" id="IPR044974">
    <property type="entry name" value="Disease_R_plants"/>
</dbReference>
<dbReference type="GO" id="GO:0098542">
    <property type="term" value="P:defense response to other organism"/>
    <property type="evidence" value="ECO:0007669"/>
    <property type="project" value="TreeGrafter"/>
</dbReference>
<keyword evidence="1" id="KW-0677">Repeat</keyword>
<dbReference type="Gene3D" id="3.40.50.300">
    <property type="entry name" value="P-loop containing nucleotide triphosphate hydrolases"/>
    <property type="match status" value="1"/>
</dbReference>
<dbReference type="Gene3D" id="1.10.10.10">
    <property type="entry name" value="Winged helix-like DNA-binding domain superfamily/Winged helix DNA-binding domain"/>
    <property type="match status" value="1"/>
</dbReference>
<gene>
    <name evidence="3" type="ORF">FEM48_Zijuj01G0092600</name>
</gene>
<evidence type="ECO:0000313" key="3">
    <source>
        <dbReference type="EMBL" id="KAH7545426.1"/>
    </source>
</evidence>
<proteinExistence type="predicted"/>
<feature type="domain" description="NB-ARC" evidence="2">
    <location>
        <begin position="40"/>
        <end position="115"/>
    </location>
</feature>
<dbReference type="PANTHER" id="PTHR23155:SF1052">
    <property type="entry name" value="DISEASE RESISTANCE PROTEIN RPM1"/>
    <property type="match status" value="1"/>
</dbReference>
<accession>A0A978W0E2</accession>
<evidence type="ECO:0000256" key="1">
    <source>
        <dbReference type="ARBA" id="ARBA00022737"/>
    </source>
</evidence>
<dbReference type="AlphaFoldDB" id="A0A978W0E2"/>
<evidence type="ECO:0000313" key="4">
    <source>
        <dbReference type="Proteomes" id="UP000813462"/>
    </source>
</evidence>
<sequence>MLGGKKLKRESKTQRIPVTKHIANNSSSEVLLVHCMISPKKRYAVFFDDVWKVGFWGDIEHALLDNKIGGRIVITTRSKEVGDFCKISSSVYDLELKPLDPEKAYELFCKRAFRVEFGGRCPPSLNDLSRKIVKKCGGLPLAIVAIAGLLSTKDRTVYEWDKLHSSLSSELESNPHLTSITRILLLSYYDLPYYLKCCFLYFGMYPEDYSIKLSRLLRAMDCRGFHKIEER</sequence>
<evidence type="ECO:0000259" key="2">
    <source>
        <dbReference type="Pfam" id="PF00931"/>
    </source>
</evidence>
<dbReference type="InterPro" id="IPR036388">
    <property type="entry name" value="WH-like_DNA-bd_sf"/>
</dbReference>
<reference evidence="3" key="1">
    <citation type="journal article" date="2021" name="Front. Plant Sci.">
        <title>Chromosome-Scale Genome Assembly for Chinese Sour Jujube and Insights Into Its Genome Evolution and Domestication Signature.</title>
        <authorList>
            <person name="Shen L.-Y."/>
            <person name="Luo H."/>
            <person name="Wang X.-L."/>
            <person name="Wang X.-M."/>
            <person name="Qiu X.-J."/>
            <person name="Liu H."/>
            <person name="Zhou S.-S."/>
            <person name="Jia K.-H."/>
            <person name="Nie S."/>
            <person name="Bao Y.-T."/>
            <person name="Zhang R.-G."/>
            <person name="Yun Q.-Z."/>
            <person name="Chai Y.-H."/>
            <person name="Lu J.-Y."/>
            <person name="Li Y."/>
            <person name="Zhao S.-W."/>
            <person name="Mao J.-F."/>
            <person name="Jia S.-G."/>
            <person name="Mao Y.-M."/>
        </authorList>
    </citation>
    <scope>NUCLEOTIDE SEQUENCE</scope>
    <source>
        <strain evidence="3">AT0</strain>
        <tissue evidence="3">Leaf</tissue>
    </source>
</reference>
<dbReference type="EMBL" id="JAEACU010000001">
    <property type="protein sequence ID" value="KAH7545426.1"/>
    <property type="molecule type" value="Genomic_DNA"/>
</dbReference>
<comment type="caution">
    <text evidence="3">The sequence shown here is derived from an EMBL/GenBank/DDBJ whole genome shotgun (WGS) entry which is preliminary data.</text>
</comment>
<organism evidence="3 4">
    <name type="scientific">Ziziphus jujuba var. spinosa</name>
    <dbReference type="NCBI Taxonomy" id="714518"/>
    <lineage>
        <taxon>Eukaryota</taxon>
        <taxon>Viridiplantae</taxon>
        <taxon>Streptophyta</taxon>
        <taxon>Embryophyta</taxon>
        <taxon>Tracheophyta</taxon>
        <taxon>Spermatophyta</taxon>
        <taxon>Magnoliopsida</taxon>
        <taxon>eudicotyledons</taxon>
        <taxon>Gunneridae</taxon>
        <taxon>Pentapetalae</taxon>
        <taxon>rosids</taxon>
        <taxon>fabids</taxon>
        <taxon>Rosales</taxon>
        <taxon>Rhamnaceae</taxon>
        <taxon>Paliureae</taxon>
        <taxon>Ziziphus</taxon>
    </lineage>
</organism>
<dbReference type="InterPro" id="IPR027417">
    <property type="entry name" value="P-loop_NTPase"/>
</dbReference>